<evidence type="ECO:0000313" key="3">
    <source>
        <dbReference type="Proteomes" id="UP000586093"/>
    </source>
</evidence>
<dbReference type="InterPro" id="IPR043504">
    <property type="entry name" value="Peptidase_S1_PA_chymotrypsin"/>
</dbReference>
<proteinExistence type="predicted"/>
<dbReference type="Pfam" id="PF13365">
    <property type="entry name" value="Trypsin_2"/>
    <property type="match status" value="1"/>
</dbReference>
<dbReference type="SUPFAM" id="SSF48452">
    <property type="entry name" value="TPR-like"/>
    <property type="match status" value="1"/>
</dbReference>
<keyword evidence="3" id="KW-1185">Reference proteome</keyword>
<dbReference type="Proteomes" id="UP000586093">
    <property type="component" value="Unassembled WGS sequence"/>
</dbReference>
<evidence type="ECO:0000313" key="2">
    <source>
        <dbReference type="EMBL" id="MBB1163069.1"/>
    </source>
</evidence>
<name>A0A839HU62_9BURK</name>
<reference evidence="2 3" key="1">
    <citation type="submission" date="2020-08" db="EMBL/GenBank/DDBJ databases">
        <title>Aquariorum lacteus gen. nov., sp. nov., a new member of the family Comamonadaceae, isolated from freshwater aquarium.</title>
        <authorList>
            <person name="Chun S.-J."/>
        </authorList>
    </citation>
    <scope>NUCLEOTIDE SEQUENCE [LARGE SCALE GENOMIC DNA]</scope>
    <source>
        <strain evidence="2 3">SJAQ100</strain>
    </source>
</reference>
<dbReference type="InterPro" id="IPR011990">
    <property type="entry name" value="TPR-like_helical_dom_sf"/>
</dbReference>
<dbReference type="Gene3D" id="2.40.10.10">
    <property type="entry name" value="Trypsin-like serine proteases"/>
    <property type="match status" value="2"/>
</dbReference>
<dbReference type="PANTHER" id="PTHR43019">
    <property type="entry name" value="SERINE ENDOPROTEASE DEGS"/>
    <property type="match status" value="1"/>
</dbReference>
<dbReference type="SUPFAM" id="SSF50494">
    <property type="entry name" value="Trypsin-like serine proteases"/>
    <property type="match status" value="1"/>
</dbReference>
<dbReference type="RefSeq" id="WP_182665638.1">
    <property type="nucleotide sequence ID" value="NZ_JACIVI010000006.1"/>
</dbReference>
<dbReference type="InterPro" id="IPR019734">
    <property type="entry name" value="TPR_rpt"/>
</dbReference>
<protein>
    <submittedName>
        <fullName evidence="2">Trypsin-like peptidase domain-containing protein</fullName>
    </submittedName>
</protein>
<gene>
    <name evidence="2" type="ORF">H4F90_13935</name>
</gene>
<dbReference type="SMART" id="SM00028">
    <property type="entry name" value="TPR"/>
    <property type="match status" value="2"/>
</dbReference>
<dbReference type="InterPro" id="IPR009003">
    <property type="entry name" value="Peptidase_S1_PA"/>
</dbReference>
<evidence type="ECO:0000256" key="1">
    <source>
        <dbReference type="PROSITE-ProRule" id="PRU00339"/>
    </source>
</evidence>
<organism evidence="2 3">
    <name type="scientific">Aquariibacter albus</name>
    <dbReference type="NCBI Taxonomy" id="2759899"/>
    <lineage>
        <taxon>Bacteria</taxon>
        <taxon>Pseudomonadati</taxon>
        <taxon>Pseudomonadota</taxon>
        <taxon>Betaproteobacteria</taxon>
        <taxon>Burkholderiales</taxon>
        <taxon>Sphaerotilaceae</taxon>
        <taxon>Aquariibacter</taxon>
    </lineage>
</organism>
<feature type="repeat" description="TPR" evidence="1">
    <location>
        <begin position="309"/>
        <end position="342"/>
    </location>
</feature>
<dbReference type="EMBL" id="JACIVI010000006">
    <property type="protein sequence ID" value="MBB1163069.1"/>
    <property type="molecule type" value="Genomic_DNA"/>
</dbReference>
<dbReference type="Gene3D" id="1.25.40.10">
    <property type="entry name" value="Tetratricopeptide repeat domain"/>
    <property type="match status" value="1"/>
</dbReference>
<dbReference type="Pfam" id="PF13414">
    <property type="entry name" value="TPR_11"/>
    <property type="match status" value="1"/>
</dbReference>
<dbReference type="PANTHER" id="PTHR43019:SF23">
    <property type="entry name" value="PROTEASE DO-LIKE 5, CHLOROPLASTIC"/>
    <property type="match status" value="1"/>
</dbReference>
<feature type="repeat" description="TPR" evidence="1">
    <location>
        <begin position="275"/>
        <end position="308"/>
    </location>
</feature>
<sequence>MLFESARSMLREYGVCALRALTMGLVFGLLLAGPARAGFSQELKLEVGNSVVKIEAISAEGGYGLGSGVIVAPGLVVTNCHVTRKASRIAVLKNGLRTYARTQRSDIYRDLCMLRVPTLEGEPVVLGRTEALSRKQTVMAIGYTGGLGIQYSEGEVAGLHRLAGSRVVQSTNWFSSGASGGGMFDEQGRLIGVLTFRLRGGERHYYATPVEWVKELLAAEGAERPIEPVPGLCFWELGPPEQPHFLRAAALVQGQAWDELAQLAERWEAEDPMDSEAPHARGLALTALGRIEAAEQAYSRALNLDPRHARAWLDLGLLYQRSGRQGKAREALTVLSQLDPQAARQLSDSLEPR</sequence>
<dbReference type="AlphaFoldDB" id="A0A839HU62"/>
<accession>A0A839HU62</accession>
<dbReference type="PROSITE" id="PS50005">
    <property type="entry name" value="TPR"/>
    <property type="match status" value="2"/>
</dbReference>
<comment type="caution">
    <text evidence="2">The sequence shown here is derived from an EMBL/GenBank/DDBJ whole genome shotgun (WGS) entry which is preliminary data.</text>
</comment>
<keyword evidence="1" id="KW-0802">TPR repeat</keyword>